<proteinExistence type="predicted"/>
<dbReference type="OrthoDB" id="4509724at2759"/>
<sequence>MPPLRFPPFLRPKLSPDFVLDDTKICLPDNLKSTIPEPLCASYENCHRSGLRACGVLKRLTDCHEGRFVALCPRDDVDVERWVMHSDTISRFREYYDEKREAMIHNAPSGSKIPRKAIRLTVNQLAYDRWANEFDGMIIEYVETVYELYKLARVQFEKHMQLARKENRIDESASRELYNFYHENFRMEMSRWEELIASLATPSYEELVDEIYWAVRECVEGGEQLATEFAIRRTTVPAH</sequence>
<evidence type="ECO:0000313" key="1">
    <source>
        <dbReference type="EMBL" id="CEL00878.1"/>
    </source>
</evidence>
<dbReference type="AlphaFoldDB" id="A0A0U5FRM7"/>
<dbReference type="Proteomes" id="UP000054771">
    <property type="component" value="Unassembled WGS sequence"/>
</dbReference>
<gene>
    <name evidence="1" type="ORF">ASPCAL00471</name>
</gene>
<reference evidence="2" key="1">
    <citation type="journal article" date="2016" name="Genome Announc.">
        <title>Draft genome sequences of fungus Aspergillus calidoustus.</title>
        <authorList>
            <person name="Horn F."/>
            <person name="Linde J."/>
            <person name="Mattern D.J."/>
            <person name="Walther G."/>
            <person name="Guthke R."/>
            <person name="Scherlach K."/>
            <person name="Martin K."/>
            <person name="Brakhage A.A."/>
            <person name="Petzke L."/>
            <person name="Valiante V."/>
        </authorList>
    </citation>
    <scope>NUCLEOTIDE SEQUENCE [LARGE SCALE GENOMIC DNA]</scope>
    <source>
        <strain evidence="2">SF006504</strain>
    </source>
</reference>
<evidence type="ECO:0000313" key="2">
    <source>
        <dbReference type="Proteomes" id="UP000054771"/>
    </source>
</evidence>
<organism evidence="1 2">
    <name type="scientific">Aspergillus calidoustus</name>
    <dbReference type="NCBI Taxonomy" id="454130"/>
    <lineage>
        <taxon>Eukaryota</taxon>
        <taxon>Fungi</taxon>
        <taxon>Dikarya</taxon>
        <taxon>Ascomycota</taxon>
        <taxon>Pezizomycotina</taxon>
        <taxon>Eurotiomycetes</taxon>
        <taxon>Eurotiomycetidae</taxon>
        <taxon>Eurotiales</taxon>
        <taxon>Aspergillaceae</taxon>
        <taxon>Aspergillus</taxon>
        <taxon>Aspergillus subgen. Nidulantes</taxon>
    </lineage>
</organism>
<accession>A0A0U5FRM7</accession>
<dbReference type="STRING" id="454130.A0A0U5FRM7"/>
<keyword evidence="2" id="KW-1185">Reference proteome</keyword>
<name>A0A0U5FRM7_ASPCI</name>
<protein>
    <submittedName>
        <fullName evidence="1">Uncharacterized protein</fullName>
    </submittedName>
</protein>
<dbReference type="EMBL" id="CDMC01000001">
    <property type="protein sequence ID" value="CEL00878.1"/>
    <property type="molecule type" value="Genomic_DNA"/>
</dbReference>